<evidence type="ECO:0000313" key="4">
    <source>
        <dbReference type="Proteomes" id="UP000601435"/>
    </source>
</evidence>
<accession>A0A812PUV6</accession>
<evidence type="ECO:0000256" key="2">
    <source>
        <dbReference type="SAM" id="MobiDB-lite"/>
    </source>
</evidence>
<evidence type="ECO:0000313" key="3">
    <source>
        <dbReference type="EMBL" id="CAE7377393.1"/>
    </source>
</evidence>
<feature type="region of interest" description="Disordered" evidence="2">
    <location>
        <begin position="722"/>
        <end position="820"/>
    </location>
</feature>
<comment type="caution">
    <text evidence="3">The sequence shown here is derived from an EMBL/GenBank/DDBJ whole genome shotgun (WGS) entry which is preliminary data.</text>
</comment>
<dbReference type="Proteomes" id="UP000601435">
    <property type="component" value="Unassembled WGS sequence"/>
</dbReference>
<organism evidence="3 4">
    <name type="scientific">Symbiodinium necroappetens</name>
    <dbReference type="NCBI Taxonomy" id="1628268"/>
    <lineage>
        <taxon>Eukaryota</taxon>
        <taxon>Sar</taxon>
        <taxon>Alveolata</taxon>
        <taxon>Dinophyceae</taxon>
        <taxon>Suessiales</taxon>
        <taxon>Symbiodiniaceae</taxon>
        <taxon>Symbiodinium</taxon>
    </lineage>
</organism>
<keyword evidence="4" id="KW-1185">Reference proteome</keyword>
<feature type="compositionally biased region" description="Basic and acidic residues" evidence="2">
    <location>
        <begin position="220"/>
        <end position="229"/>
    </location>
</feature>
<name>A0A812PUV6_9DINO</name>
<protein>
    <submittedName>
        <fullName evidence="3">IFI30 protein</fullName>
    </submittedName>
</protein>
<dbReference type="EMBL" id="CAJNJA010016253">
    <property type="protein sequence ID" value="CAE7377393.1"/>
    <property type="molecule type" value="Genomic_DNA"/>
</dbReference>
<sequence>MESPDGSRSMARVRDQDRAWDFARELRSLRDSCTRFKGEEVQALRRSNEEVERSLLRRQLDESAAWQDFLGNFNSSIDVRLESMHSETNRRLEMLDNRLVRVEEGMRFADGGFSVEVQRAMSEAFLRVERSASAAAAALAAQPRRACRFSSREGEEQQLDGPELDGELRDFAEEASEEDLPEERVVLSEERGGEAAGPGPGGPGPGRRFSLRGSSSAAAGKEEREDASSSKLEKLGLRLVVAAEAAARNAAAEVAREVADAAASKLAELRRQLLKEVERQRSSLEAAAAEMGLQAEAAVVMAKGAEDAAAVAETFSLRLEASQSELQEVKETGAEHHADLHRCLASLKLEVDDALGPKIGNLEEQLQAESQRLKAVGGQAEATQEAFRQNSEALSELSEASWAHRAECAQQRQILQELFAEKFAESLSRYDKTSSELSAVAEALHGRVEAAETSIGELRTDFGSASKLRRSESMDLGSRLAELEKSSRRLMEEAVEEAKKATGALEATWRPEVQEIRHEIQASQRKSVQALESESARLTKALQELQRQGISHEWMVPRAHQRVEYLAMNSSDAKGIWMDSPEFRLGGQGPLFLRFYPQGVSGGDGLCAVGLYAPRHDKLAALPLRLDLRVADLRKRAVAQTEAEGVLWLAHGFGTLDLVRADKEDLSIGVEVPPFAWAALERANPFQQGSSCAAVKLQDAGKDCPKTTVRIDQISRECKVANSVPGSPNAAGPAAVLSSPSPSRPGWTVFGDQGGRDAVEQPERRRPWSAQAANALRSANMPAAFATLPAQRSRKPPTNPFLPATSADGERPTNPFIDRP</sequence>
<dbReference type="OrthoDB" id="436187at2759"/>
<gene>
    <name evidence="3" type="primary">IFI30</name>
    <name evidence="3" type="ORF">SNEC2469_LOCUS10185</name>
</gene>
<reference evidence="3" key="1">
    <citation type="submission" date="2021-02" db="EMBL/GenBank/DDBJ databases">
        <authorList>
            <person name="Dougan E. K."/>
            <person name="Rhodes N."/>
            <person name="Thang M."/>
            <person name="Chan C."/>
        </authorList>
    </citation>
    <scope>NUCLEOTIDE SEQUENCE</scope>
</reference>
<proteinExistence type="predicted"/>
<feature type="region of interest" description="Disordered" evidence="2">
    <location>
        <begin position="174"/>
        <end position="229"/>
    </location>
</feature>
<feature type="compositionally biased region" description="Basic and acidic residues" evidence="2">
    <location>
        <begin position="182"/>
        <end position="193"/>
    </location>
</feature>
<feature type="compositionally biased region" description="Low complexity" evidence="2">
    <location>
        <begin position="206"/>
        <end position="219"/>
    </location>
</feature>
<feature type="compositionally biased region" description="Basic and acidic residues" evidence="2">
    <location>
        <begin position="754"/>
        <end position="766"/>
    </location>
</feature>
<evidence type="ECO:0000256" key="1">
    <source>
        <dbReference type="SAM" id="Coils"/>
    </source>
</evidence>
<feature type="coiled-coil region" evidence="1">
    <location>
        <begin position="252"/>
        <end position="332"/>
    </location>
</feature>
<dbReference type="AlphaFoldDB" id="A0A812PUV6"/>
<keyword evidence="1" id="KW-0175">Coiled coil</keyword>